<gene>
    <name evidence="12" type="ORF">P375_02330</name>
</gene>
<evidence type="ECO:0000313" key="13">
    <source>
        <dbReference type="Proteomes" id="UP000030418"/>
    </source>
</evidence>
<keyword evidence="4" id="KW-1003">Cell membrane</keyword>
<dbReference type="InterPro" id="IPR018076">
    <property type="entry name" value="T2SS_GspF_dom"/>
</dbReference>
<feature type="domain" description="Type II secretion system protein GspF" evidence="11">
    <location>
        <begin position="60"/>
        <end position="183"/>
    </location>
</feature>
<evidence type="ECO:0000256" key="9">
    <source>
        <dbReference type="RuleBase" id="RU003923"/>
    </source>
</evidence>
<evidence type="ECO:0000256" key="3">
    <source>
        <dbReference type="ARBA" id="ARBA00022448"/>
    </source>
</evidence>
<evidence type="ECO:0000256" key="7">
    <source>
        <dbReference type="ARBA" id="ARBA00022989"/>
    </source>
</evidence>
<evidence type="ECO:0000259" key="11">
    <source>
        <dbReference type="Pfam" id="PF00482"/>
    </source>
</evidence>
<keyword evidence="13" id="KW-1185">Reference proteome</keyword>
<feature type="transmembrane region" description="Helical" evidence="10">
    <location>
        <begin position="374"/>
        <end position="394"/>
    </location>
</feature>
<feature type="transmembrane region" description="Helical" evidence="10">
    <location>
        <begin position="159"/>
        <end position="182"/>
    </location>
</feature>
<proteinExistence type="inferred from homology"/>
<dbReference type="InterPro" id="IPR003004">
    <property type="entry name" value="GspF/PilC"/>
</dbReference>
<dbReference type="InterPro" id="IPR001992">
    <property type="entry name" value="T2SS_GspF/T4SS_PilC_CS"/>
</dbReference>
<feature type="domain" description="Type II secretion system protein GspF" evidence="11">
    <location>
        <begin position="264"/>
        <end position="393"/>
    </location>
</feature>
<keyword evidence="6 9" id="KW-0812">Transmembrane</keyword>
<dbReference type="Pfam" id="PF00482">
    <property type="entry name" value="T2SSF"/>
    <property type="match status" value="2"/>
</dbReference>
<keyword evidence="7 10" id="KW-1133">Transmembrane helix</keyword>
<dbReference type="GO" id="GO:0005886">
    <property type="term" value="C:plasma membrane"/>
    <property type="evidence" value="ECO:0007669"/>
    <property type="project" value="UniProtKB-SubCell"/>
</dbReference>
<dbReference type="Proteomes" id="UP000030418">
    <property type="component" value="Unassembled WGS sequence"/>
</dbReference>
<organism evidence="12 13">
    <name type="scientific">Gallibacterium genomosp. 2</name>
    <dbReference type="NCBI Taxonomy" id="155517"/>
    <lineage>
        <taxon>Bacteria</taxon>
        <taxon>Pseudomonadati</taxon>
        <taxon>Pseudomonadota</taxon>
        <taxon>Gammaproteobacteria</taxon>
        <taxon>Pasteurellales</taxon>
        <taxon>Pasteurellaceae</taxon>
        <taxon>Gallibacterium</taxon>
    </lineage>
</organism>
<dbReference type="EMBL" id="JPXY01000013">
    <property type="protein sequence ID" value="KGQ33710.1"/>
    <property type="molecule type" value="Genomic_DNA"/>
</dbReference>
<dbReference type="AlphaFoldDB" id="A0A0A2XTI9"/>
<reference evidence="12 13" key="1">
    <citation type="submission" date="2014-08" db="EMBL/GenBank/DDBJ databases">
        <title>Chaperone-usher fimbriae in a diverse selection of Gallibacterium genomes.</title>
        <authorList>
            <person name="Kudirkiene E."/>
            <person name="Bager R.J."/>
            <person name="Johnson T.J."/>
            <person name="Bojesen A.M."/>
        </authorList>
    </citation>
    <scope>NUCLEOTIDE SEQUENCE [LARGE SCALE GENOMIC DNA]</scope>
    <source>
        <strain evidence="12 13">CCM5976</strain>
    </source>
</reference>
<accession>A0A0A2XTI9</accession>
<evidence type="ECO:0000256" key="2">
    <source>
        <dbReference type="ARBA" id="ARBA00005745"/>
    </source>
</evidence>
<keyword evidence="5" id="KW-0997">Cell inner membrane</keyword>
<dbReference type="GO" id="GO:0015628">
    <property type="term" value="P:protein secretion by the type II secretion system"/>
    <property type="evidence" value="ECO:0007669"/>
    <property type="project" value="TreeGrafter"/>
</dbReference>
<dbReference type="RefSeq" id="WP_039133895.1">
    <property type="nucleotide sequence ID" value="NZ_JPXY01000013.1"/>
</dbReference>
<evidence type="ECO:0000256" key="4">
    <source>
        <dbReference type="ARBA" id="ARBA00022475"/>
    </source>
</evidence>
<comment type="similarity">
    <text evidence="2 9">Belongs to the GSP F family.</text>
</comment>
<evidence type="ECO:0000256" key="1">
    <source>
        <dbReference type="ARBA" id="ARBA00004429"/>
    </source>
</evidence>
<dbReference type="PANTHER" id="PTHR30012">
    <property type="entry name" value="GENERAL SECRETION PATHWAY PROTEIN"/>
    <property type="match status" value="1"/>
</dbReference>
<evidence type="ECO:0000256" key="6">
    <source>
        <dbReference type="ARBA" id="ARBA00022692"/>
    </source>
</evidence>
<evidence type="ECO:0000313" key="12">
    <source>
        <dbReference type="EMBL" id="KGQ33710.1"/>
    </source>
</evidence>
<protein>
    <submittedName>
        <fullName evidence="12">Type IV pilin biogenesis protein</fullName>
    </submittedName>
</protein>
<comment type="caution">
    <text evidence="12">The sequence shown here is derived from an EMBL/GenBank/DDBJ whole genome shotgun (WGS) entry which is preliminary data.</text>
</comment>
<dbReference type="InterPro" id="IPR042094">
    <property type="entry name" value="T2SS_GspF_sf"/>
</dbReference>
<keyword evidence="3 9" id="KW-0813">Transport</keyword>
<keyword evidence="8 10" id="KW-0472">Membrane</keyword>
<comment type="subcellular location">
    <subcellularLocation>
        <location evidence="1 9">Cell inner membrane</location>
        <topology evidence="1 9">Multi-pass membrane protein</topology>
    </subcellularLocation>
</comment>
<feature type="transmembrane region" description="Helical" evidence="10">
    <location>
        <begin position="213"/>
        <end position="232"/>
    </location>
</feature>
<sequence length="402" mass="45859">MPEYRWKGKDQFGNSVKGVLIADDREQARQRLFAQGIFLSSLNKNWQFFSTLTLEKQAEFLLQFALLLQAEIPLKPALQMLQESCDSTSLYQLIGRCLTALNSGFSLSTALKNEKQFLSEQEWQLLYSGEISAQLAKVMKQLADNKLRQLKLRQQMKKIMFYPLMMLSVSMLLTVLLLLFIVPKFADLYDQQQHALPLVTQVLLQCSQFLQNYLWQLLMVSVVGVVMLRRCYLMFPSLRWQLLKLACLIPSIKRLYLHLQQIQFYTILSSMLNSGITLQQSLATFLPQSSYKQSRAATKSILAIEAQQCLQSLQAGQRFSAGLSSRFIPYQAKQMIIIGENSGNLVQMLHYLAEQSQQNLSNQVEVFSKLLEPILMLIIGSIIGVVIAGMYLPIFNMGNVVL</sequence>
<dbReference type="PROSITE" id="PS00874">
    <property type="entry name" value="T2SP_F"/>
    <property type="match status" value="1"/>
</dbReference>
<evidence type="ECO:0000256" key="10">
    <source>
        <dbReference type="SAM" id="Phobius"/>
    </source>
</evidence>
<evidence type="ECO:0000256" key="5">
    <source>
        <dbReference type="ARBA" id="ARBA00022519"/>
    </source>
</evidence>
<dbReference type="Gene3D" id="1.20.81.30">
    <property type="entry name" value="Type II secretion system (T2SS), domain F"/>
    <property type="match status" value="2"/>
</dbReference>
<evidence type="ECO:0000256" key="8">
    <source>
        <dbReference type="ARBA" id="ARBA00023136"/>
    </source>
</evidence>
<name>A0A0A2XTI9_9PAST</name>
<dbReference type="PANTHER" id="PTHR30012:SF7">
    <property type="entry name" value="PROTEIN TRANSPORT PROTEIN HOFC HOMOLOG"/>
    <property type="match status" value="1"/>
</dbReference>